<dbReference type="Pfam" id="PF13920">
    <property type="entry name" value="zf-C3HC4_3"/>
    <property type="match status" value="1"/>
</dbReference>
<keyword evidence="5" id="KW-0812">Transmembrane</keyword>
<organism evidence="7 8">
    <name type="scientific">Ziziphus jujuba var. spinosa</name>
    <dbReference type="NCBI Taxonomy" id="714518"/>
    <lineage>
        <taxon>Eukaryota</taxon>
        <taxon>Viridiplantae</taxon>
        <taxon>Streptophyta</taxon>
        <taxon>Embryophyta</taxon>
        <taxon>Tracheophyta</taxon>
        <taxon>Spermatophyta</taxon>
        <taxon>Magnoliopsida</taxon>
        <taxon>eudicotyledons</taxon>
        <taxon>Gunneridae</taxon>
        <taxon>Pentapetalae</taxon>
        <taxon>rosids</taxon>
        <taxon>fabids</taxon>
        <taxon>Rosales</taxon>
        <taxon>Rhamnaceae</taxon>
        <taxon>Paliureae</taxon>
        <taxon>Ziziphus</taxon>
    </lineage>
</organism>
<dbReference type="PANTHER" id="PTHR46858">
    <property type="entry name" value="OS05G0521000 PROTEIN"/>
    <property type="match status" value="1"/>
</dbReference>
<keyword evidence="3" id="KW-0862">Zinc</keyword>
<keyword evidence="1" id="KW-0479">Metal-binding</keyword>
<dbReference type="Proteomes" id="UP000813462">
    <property type="component" value="Unassembled WGS sequence"/>
</dbReference>
<dbReference type="AlphaFoldDB" id="A0A978V3Q9"/>
<protein>
    <recommendedName>
        <fullName evidence="6">RING-type domain-containing protein</fullName>
    </recommendedName>
</protein>
<evidence type="ECO:0000256" key="3">
    <source>
        <dbReference type="ARBA" id="ARBA00022833"/>
    </source>
</evidence>
<dbReference type="InterPro" id="IPR013083">
    <property type="entry name" value="Znf_RING/FYVE/PHD"/>
</dbReference>
<evidence type="ECO:0000313" key="7">
    <source>
        <dbReference type="EMBL" id="KAH7521992.1"/>
    </source>
</evidence>
<dbReference type="GO" id="GO:0016567">
    <property type="term" value="P:protein ubiquitination"/>
    <property type="evidence" value="ECO:0007669"/>
    <property type="project" value="TreeGrafter"/>
</dbReference>
<dbReference type="PANTHER" id="PTHR46858:SF7">
    <property type="entry name" value="RING-TYPE DOMAIN-CONTAINING PROTEIN"/>
    <property type="match status" value="1"/>
</dbReference>
<evidence type="ECO:0000256" key="5">
    <source>
        <dbReference type="SAM" id="Phobius"/>
    </source>
</evidence>
<dbReference type="GO" id="GO:0008270">
    <property type="term" value="F:zinc ion binding"/>
    <property type="evidence" value="ECO:0007669"/>
    <property type="project" value="UniProtKB-KW"/>
</dbReference>
<dbReference type="EMBL" id="JAEACU010000007">
    <property type="protein sequence ID" value="KAH7521992.1"/>
    <property type="molecule type" value="Genomic_DNA"/>
</dbReference>
<name>A0A978V3Q9_ZIZJJ</name>
<dbReference type="SUPFAM" id="SSF57850">
    <property type="entry name" value="RING/U-box"/>
    <property type="match status" value="1"/>
</dbReference>
<dbReference type="SMART" id="SM00184">
    <property type="entry name" value="RING"/>
    <property type="match status" value="1"/>
</dbReference>
<evidence type="ECO:0000256" key="2">
    <source>
        <dbReference type="ARBA" id="ARBA00022771"/>
    </source>
</evidence>
<keyword evidence="5" id="KW-0472">Membrane</keyword>
<dbReference type="GO" id="GO:0061630">
    <property type="term" value="F:ubiquitin protein ligase activity"/>
    <property type="evidence" value="ECO:0007669"/>
    <property type="project" value="TreeGrafter"/>
</dbReference>
<evidence type="ECO:0000256" key="4">
    <source>
        <dbReference type="PROSITE-ProRule" id="PRU00175"/>
    </source>
</evidence>
<reference evidence="7" key="1">
    <citation type="journal article" date="2021" name="Front. Plant Sci.">
        <title>Chromosome-Scale Genome Assembly for Chinese Sour Jujube and Insights Into Its Genome Evolution and Domestication Signature.</title>
        <authorList>
            <person name="Shen L.-Y."/>
            <person name="Luo H."/>
            <person name="Wang X.-L."/>
            <person name="Wang X.-M."/>
            <person name="Qiu X.-J."/>
            <person name="Liu H."/>
            <person name="Zhou S.-S."/>
            <person name="Jia K.-H."/>
            <person name="Nie S."/>
            <person name="Bao Y.-T."/>
            <person name="Zhang R.-G."/>
            <person name="Yun Q.-Z."/>
            <person name="Chai Y.-H."/>
            <person name="Lu J.-Y."/>
            <person name="Li Y."/>
            <person name="Zhao S.-W."/>
            <person name="Mao J.-F."/>
            <person name="Jia S.-G."/>
            <person name="Mao Y.-M."/>
        </authorList>
    </citation>
    <scope>NUCLEOTIDE SEQUENCE</scope>
    <source>
        <strain evidence="7">AT0</strain>
        <tissue evidence="7">Leaf</tissue>
    </source>
</reference>
<gene>
    <name evidence="7" type="ORF">FEM48_Zijuj07G0090600</name>
</gene>
<evidence type="ECO:0000259" key="6">
    <source>
        <dbReference type="PROSITE" id="PS50089"/>
    </source>
</evidence>
<evidence type="ECO:0000313" key="8">
    <source>
        <dbReference type="Proteomes" id="UP000813462"/>
    </source>
</evidence>
<proteinExistence type="predicted"/>
<keyword evidence="2 4" id="KW-0863">Zinc-finger</keyword>
<keyword evidence="5" id="KW-1133">Transmembrane helix</keyword>
<evidence type="ECO:0000256" key="1">
    <source>
        <dbReference type="ARBA" id="ARBA00022723"/>
    </source>
</evidence>
<comment type="caution">
    <text evidence="7">The sequence shown here is derived from an EMBL/GenBank/DDBJ whole genome shotgun (WGS) entry which is preliminary data.</text>
</comment>
<accession>A0A978V3Q9</accession>
<feature type="transmembrane region" description="Helical" evidence="5">
    <location>
        <begin position="46"/>
        <end position="69"/>
    </location>
</feature>
<dbReference type="Gene3D" id="3.30.40.10">
    <property type="entry name" value="Zinc/RING finger domain, C3HC4 (zinc finger)"/>
    <property type="match status" value="1"/>
</dbReference>
<sequence>MQSLSFLQVVANGHRQGSDEWTESGAGGCSSGGVAWEFNRVVADRWLLPARVSILFYEIVLSLLCIVFYEMRNPTVAYCSTSFSNVVDAHLTSEANMTSNYTWSSSSQPLDFGPPAPPFPDGIIEDGTPILYPSVDSSPIDLSSPTTIGIGSIPARAGEKKEDDGCSSSCIICLDAPVESAWVPCGHMVGCMSCLNEINDAKGTCPVCRAKIHQVLRVYTFLPLNLNMGKLYMVSET</sequence>
<dbReference type="PROSITE" id="PS50089">
    <property type="entry name" value="ZF_RING_2"/>
    <property type="match status" value="1"/>
</dbReference>
<feature type="domain" description="RING-type" evidence="6">
    <location>
        <begin position="170"/>
        <end position="209"/>
    </location>
</feature>
<dbReference type="InterPro" id="IPR001841">
    <property type="entry name" value="Znf_RING"/>
</dbReference>